<name>A0A1I0PII1_9EURY</name>
<evidence type="ECO:0000256" key="2">
    <source>
        <dbReference type="ARBA" id="ARBA00023125"/>
    </source>
</evidence>
<dbReference type="CDD" id="cd00090">
    <property type="entry name" value="HTH_ARSR"/>
    <property type="match status" value="1"/>
</dbReference>
<evidence type="ECO:0000259" key="4">
    <source>
        <dbReference type="PROSITE" id="PS50956"/>
    </source>
</evidence>
<evidence type="ECO:0000256" key="3">
    <source>
        <dbReference type="ARBA" id="ARBA00023163"/>
    </source>
</evidence>
<dbReference type="SUPFAM" id="SSF46785">
    <property type="entry name" value="Winged helix' DNA-binding domain"/>
    <property type="match status" value="1"/>
</dbReference>
<evidence type="ECO:0000313" key="6">
    <source>
        <dbReference type="Proteomes" id="UP000183275"/>
    </source>
</evidence>
<dbReference type="GO" id="GO:0043200">
    <property type="term" value="P:response to amino acid"/>
    <property type="evidence" value="ECO:0007669"/>
    <property type="project" value="TreeGrafter"/>
</dbReference>
<organism evidence="5 6">
    <name type="scientific">Natrinema salifodinae</name>
    <dbReference type="NCBI Taxonomy" id="1202768"/>
    <lineage>
        <taxon>Archaea</taxon>
        <taxon>Methanobacteriati</taxon>
        <taxon>Methanobacteriota</taxon>
        <taxon>Stenosarchaea group</taxon>
        <taxon>Halobacteria</taxon>
        <taxon>Halobacteriales</taxon>
        <taxon>Natrialbaceae</taxon>
        <taxon>Natrinema</taxon>
    </lineage>
</organism>
<dbReference type="PROSITE" id="PS50956">
    <property type="entry name" value="HTH_ASNC_2"/>
    <property type="match status" value="1"/>
</dbReference>
<dbReference type="AlphaFoldDB" id="A0A1I0PII1"/>
<dbReference type="InterPro" id="IPR036390">
    <property type="entry name" value="WH_DNA-bd_sf"/>
</dbReference>
<dbReference type="PANTHER" id="PTHR30154:SF34">
    <property type="entry name" value="TRANSCRIPTIONAL REGULATOR AZLB"/>
    <property type="match status" value="1"/>
</dbReference>
<accession>A0A1I0PII1</accession>
<dbReference type="InterPro" id="IPR000485">
    <property type="entry name" value="AsnC-type_HTH_dom"/>
</dbReference>
<evidence type="ECO:0000256" key="1">
    <source>
        <dbReference type="ARBA" id="ARBA00023015"/>
    </source>
</evidence>
<dbReference type="STRING" id="1202768.SAMN05216285_2609"/>
<dbReference type="eggNOG" id="arCOG01583">
    <property type="taxonomic scope" value="Archaea"/>
</dbReference>
<dbReference type="SMART" id="SM00344">
    <property type="entry name" value="HTH_ASNC"/>
    <property type="match status" value="1"/>
</dbReference>
<feature type="domain" description="HTH asnC-type" evidence="4">
    <location>
        <begin position="3"/>
        <end position="66"/>
    </location>
</feature>
<keyword evidence="6" id="KW-1185">Reference proteome</keyword>
<dbReference type="InterPro" id="IPR019888">
    <property type="entry name" value="Tscrpt_reg_AsnC-like"/>
</dbReference>
<dbReference type="Pfam" id="PF13412">
    <property type="entry name" value="HTH_24"/>
    <property type="match status" value="1"/>
</dbReference>
<dbReference type="GO" id="GO:0043565">
    <property type="term" value="F:sequence-specific DNA binding"/>
    <property type="evidence" value="ECO:0007669"/>
    <property type="project" value="InterPro"/>
</dbReference>
<keyword evidence="1" id="KW-0805">Transcription regulation</keyword>
<gene>
    <name evidence="5" type="ORF">SAMN05216285_2609</name>
</gene>
<dbReference type="InterPro" id="IPR011991">
    <property type="entry name" value="ArsR-like_HTH"/>
</dbReference>
<dbReference type="EMBL" id="FOIS01000003">
    <property type="protein sequence ID" value="SEW14225.1"/>
    <property type="molecule type" value="Genomic_DNA"/>
</dbReference>
<dbReference type="GO" id="GO:0005829">
    <property type="term" value="C:cytosol"/>
    <property type="evidence" value="ECO:0007669"/>
    <property type="project" value="TreeGrafter"/>
</dbReference>
<proteinExistence type="predicted"/>
<dbReference type="InterPro" id="IPR036388">
    <property type="entry name" value="WH-like_DNA-bd_sf"/>
</dbReference>
<dbReference type="PANTHER" id="PTHR30154">
    <property type="entry name" value="LEUCINE-RESPONSIVE REGULATORY PROTEIN"/>
    <property type="match status" value="1"/>
</dbReference>
<reference evidence="6" key="1">
    <citation type="submission" date="2016-10" db="EMBL/GenBank/DDBJ databases">
        <authorList>
            <person name="Varghese N."/>
        </authorList>
    </citation>
    <scope>NUCLEOTIDE SEQUENCE [LARGE SCALE GENOMIC DNA]</scope>
    <source>
        <strain evidence="6">CGMCC 1.12284</strain>
    </source>
</reference>
<sequence>MDIDSTDHAILYLLQAESRADFTHDEIAERIDVSSSTVSNRLQRLREGGVLEKFDPVINYEAAGAPHHLLFVCTAPISERKSLCERVIEVENVVNTRELLTGTQNLHVEVVGMDAADVEAVTEELDALGLEIERSEMLRSEYSQPFDHFGAEAVDESE</sequence>
<keyword evidence="2 5" id="KW-0238">DNA-binding</keyword>
<keyword evidence="3" id="KW-0804">Transcription</keyword>
<dbReference type="RefSeq" id="WP_049991823.1">
    <property type="nucleotide sequence ID" value="NZ_FOIS01000003.1"/>
</dbReference>
<evidence type="ECO:0000313" key="5">
    <source>
        <dbReference type="EMBL" id="SEW14225.1"/>
    </source>
</evidence>
<dbReference type="Gene3D" id="1.10.10.10">
    <property type="entry name" value="Winged helix-like DNA-binding domain superfamily/Winged helix DNA-binding domain"/>
    <property type="match status" value="1"/>
</dbReference>
<dbReference type="Proteomes" id="UP000183275">
    <property type="component" value="Unassembled WGS sequence"/>
</dbReference>
<dbReference type="OrthoDB" id="57033at2157"/>
<protein>
    <submittedName>
        <fullName evidence="5">DNA-binding transcriptional regulator, Lrp family</fullName>
    </submittedName>
</protein>